<keyword evidence="8" id="KW-1185">Reference proteome</keyword>
<comment type="caution">
    <text evidence="7">The sequence shown here is derived from an EMBL/GenBank/DDBJ whole genome shotgun (WGS) entry which is preliminary data.</text>
</comment>
<evidence type="ECO:0000256" key="3">
    <source>
        <dbReference type="ARBA" id="ARBA00022490"/>
    </source>
</evidence>
<evidence type="ECO:0000313" key="8">
    <source>
        <dbReference type="Proteomes" id="UP001381693"/>
    </source>
</evidence>
<dbReference type="InterPro" id="IPR046350">
    <property type="entry name" value="Cystatin_sf"/>
</dbReference>
<dbReference type="GO" id="GO:0004869">
    <property type="term" value="F:cysteine-type endopeptidase inhibitor activity"/>
    <property type="evidence" value="ECO:0007669"/>
    <property type="project" value="UniProtKB-KW"/>
</dbReference>
<dbReference type="PRINTS" id="PR00295">
    <property type="entry name" value="STEFINA"/>
</dbReference>
<evidence type="ECO:0000259" key="6">
    <source>
        <dbReference type="SMART" id="SM00043"/>
    </source>
</evidence>
<dbReference type="InterPro" id="IPR000010">
    <property type="entry name" value="Cystatin_dom"/>
</dbReference>
<dbReference type="FunFam" id="3.10.450.10:FF:000001">
    <property type="entry name" value="Cystatin-A"/>
    <property type="match status" value="1"/>
</dbReference>
<accession>A0AAN8WXR3</accession>
<dbReference type="SUPFAM" id="SSF54403">
    <property type="entry name" value="Cystatin/monellin"/>
    <property type="match status" value="1"/>
</dbReference>
<evidence type="ECO:0000256" key="1">
    <source>
        <dbReference type="ARBA" id="ARBA00004496"/>
    </source>
</evidence>
<dbReference type="GO" id="GO:0005829">
    <property type="term" value="C:cytosol"/>
    <property type="evidence" value="ECO:0007669"/>
    <property type="project" value="TreeGrafter"/>
</dbReference>
<evidence type="ECO:0000256" key="4">
    <source>
        <dbReference type="ARBA" id="ARBA00022690"/>
    </source>
</evidence>
<organism evidence="7 8">
    <name type="scientific">Halocaridina rubra</name>
    <name type="common">Hawaiian red shrimp</name>
    <dbReference type="NCBI Taxonomy" id="373956"/>
    <lineage>
        <taxon>Eukaryota</taxon>
        <taxon>Metazoa</taxon>
        <taxon>Ecdysozoa</taxon>
        <taxon>Arthropoda</taxon>
        <taxon>Crustacea</taxon>
        <taxon>Multicrustacea</taxon>
        <taxon>Malacostraca</taxon>
        <taxon>Eumalacostraca</taxon>
        <taxon>Eucarida</taxon>
        <taxon>Decapoda</taxon>
        <taxon>Pleocyemata</taxon>
        <taxon>Caridea</taxon>
        <taxon>Atyoidea</taxon>
        <taxon>Atyidae</taxon>
        <taxon>Halocaridina</taxon>
    </lineage>
</organism>
<dbReference type="SMART" id="SM00043">
    <property type="entry name" value="CY"/>
    <property type="match status" value="1"/>
</dbReference>
<proteinExistence type="inferred from homology"/>
<dbReference type="InterPro" id="IPR001713">
    <property type="entry name" value="Prot_inh_stefin"/>
</dbReference>
<keyword evidence="3" id="KW-0963">Cytoplasm</keyword>
<evidence type="ECO:0000256" key="2">
    <source>
        <dbReference type="ARBA" id="ARBA00009403"/>
    </source>
</evidence>
<dbReference type="Proteomes" id="UP001381693">
    <property type="component" value="Unassembled WGS sequence"/>
</dbReference>
<name>A0AAN8WXR3_HALRR</name>
<keyword evidence="4" id="KW-0646">Protease inhibitor</keyword>
<dbReference type="CDD" id="cd00042">
    <property type="entry name" value="CY"/>
    <property type="match status" value="1"/>
</dbReference>
<dbReference type="Pfam" id="PF00031">
    <property type="entry name" value="Cystatin"/>
    <property type="match status" value="1"/>
</dbReference>
<dbReference type="AlphaFoldDB" id="A0AAN8WXR3"/>
<evidence type="ECO:0000256" key="5">
    <source>
        <dbReference type="ARBA" id="ARBA00022704"/>
    </source>
</evidence>
<dbReference type="PANTHER" id="PTHR11414:SF21">
    <property type="entry name" value="CYSTATIN 14A, TANDEM DUPLICATE 1-RELATED"/>
    <property type="match status" value="1"/>
</dbReference>
<gene>
    <name evidence="7" type="ORF">SK128_021741</name>
</gene>
<sequence>MNSIMKVGGTSEPKPPCDEVQALLNTIRDKVEERVGRPFTKFELISYKTQIVAGMNYFAKIDIGDGIVHARVYRNLQQNVTLSDVQHPKAVEDAIDYF</sequence>
<dbReference type="EMBL" id="JAXCGZ010011665">
    <property type="protein sequence ID" value="KAK7074326.1"/>
    <property type="molecule type" value="Genomic_DNA"/>
</dbReference>
<comment type="similarity">
    <text evidence="2">Belongs to the cystatin family.</text>
</comment>
<feature type="domain" description="Cystatin" evidence="6">
    <location>
        <begin position="5"/>
        <end position="88"/>
    </location>
</feature>
<keyword evidence="5" id="KW-0789">Thiol protease inhibitor</keyword>
<comment type="subcellular location">
    <subcellularLocation>
        <location evidence="1">Cytoplasm</location>
    </subcellularLocation>
</comment>
<dbReference type="Gene3D" id="3.10.450.10">
    <property type="match status" value="1"/>
</dbReference>
<protein>
    <recommendedName>
        <fullName evidence="6">Cystatin domain-containing protein</fullName>
    </recommendedName>
</protein>
<reference evidence="7 8" key="1">
    <citation type="submission" date="2023-11" db="EMBL/GenBank/DDBJ databases">
        <title>Halocaridina rubra genome assembly.</title>
        <authorList>
            <person name="Smith C."/>
        </authorList>
    </citation>
    <scope>NUCLEOTIDE SEQUENCE [LARGE SCALE GENOMIC DNA]</scope>
    <source>
        <strain evidence="7">EP-1</strain>
        <tissue evidence="7">Whole</tissue>
    </source>
</reference>
<dbReference type="PANTHER" id="PTHR11414">
    <property type="entry name" value="CYSTATIN FAMILY MEMBER"/>
    <property type="match status" value="1"/>
</dbReference>
<evidence type="ECO:0000313" key="7">
    <source>
        <dbReference type="EMBL" id="KAK7074326.1"/>
    </source>
</evidence>